<organism evidence="2">
    <name type="scientific">marine metagenome</name>
    <dbReference type="NCBI Taxonomy" id="408172"/>
    <lineage>
        <taxon>unclassified sequences</taxon>
        <taxon>metagenomes</taxon>
        <taxon>ecological metagenomes</taxon>
    </lineage>
</organism>
<dbReference type="Gene3D" id="3.30.1330.10">
    <property type="entry name" value="PurM-like, N-terminal domain"/>
    <property type="match status" value="1"/>
</dbReference>
<accession>A0A382X4N8</accession>
<proteinExistence type="predicted"/>
<dbReference type="SUPFAM" id="SSF55326">
    <property type="entry name" value="PurM N-terminal domain-like"/>
    <property type="match status" value="1"/>
</dbReference>
<dbReference type="AlphaFoldDB" id="A0A382X4N8"/>
<dbReference type="PANTHER" id="PTHR30270:SF0">
    <property type="entry name" value="THIAMINE-MONOPHOSPHATE KINASE"/>
    <property type="match status" value="1"/>
</dbReference>
<evidence type="ECO:0000313" key="2">
    <source>
        <dbReference type="EMBL" id="SVD66167.1"/>
    </source>
</evidence>
<dbReference type="PANTHER" id="PTHR30270">
    <property type="entry name" value="THIAMINE-MONOPHOSPHATE KINASE"/>
    <property type="match status" value="1"/>
</dbReference>
<feature type="domain" description="PurM-like N-terminal" evidence="1">
    <location>
        <begin position="77"/>
        <end position="191"/>
    </location>
</feature>
<dbReference type="GO" id="GO:0009030">
    <property type="term" value="F:thiamine-phosphate kinase activity"/>
    <property type="evidence" value="ECO:0007669"/>
    <property type="project" value="InterPro"/>
</dbReference>
<evidence type="ECO:0000259" key="1">
    <source>
        <dbReference type="Pfam" id="PF00586"/>
    </source>
</evidence>
<dbReference type="CDD" id="cd02194">
    <property type="entry name" value="ThiL"/>
    <property type="match status" value="1"/>
</dbReference>
<dbReference type="InterPro" id="IPR036921">
    <property type="entry name" value="PurM-like_N_sf"/>
</dbReference>
<protein>
    <recommendedName>
        <fullName evidence="1">PurM-like N-terminal domain-containing protein</fullName>
    </recommendedName>
</protein>
<dbReference type="InterPro" id="IPR016188">
    <property type="entry name" value="PurM-like_N"/>
</dbReference>
<gene>
    <name evidence="2" type="ORF">METZ01_LOCUS419021</name>
</gene>
<dbReference type="Gene3D" id="3.90.650.10">
    <property type="entry name" value="PurM-like C-terminal domain"/>
    <property type="match status" value="1"/>
</dbReference>
<dbReference type="InterPro" id="IPR006283">
    <property type="entry name" value="ThiL-like"/>
</dbReference>
<feature type="non-terminal residue" evidence="2">
    <location>
        <position position="245"/>
    </location>
</feature>
<dbReference type="InterPro" id="IPR036676">
    <property type="entry name" value="PurM-like_C_sf"/>
</dbReference>
<name>A0A382X4N8_9ZZZZ</name>
<sequence>MVKGHVLLPNTSLRLRGQVFFSCGPHKIHVLQPSVRITLNSQITELMSIKSYGEFNLIHRIRERIQATSHDVVIGPGDDAAAIRTTPDTLTLMSTDTFVEGLDFTEEHSTWTQIGWKCMAANMSDIAAMGGIPKYAMVTLCLPDDLRIEAVDQLCGGMKDLAQRFGVLIIGGDLSGTPGPITISVTITGEVPPHQVLKRSGAQVGDRICVTGHLGGAEAGLRLLIQSRNDPARGQSPAFDSVARH</sequence>
<reference evidence="2" key="1">
    <citation type="submission" date="2018-05" db="EMBL/GenBank/DDBJ databases">
        <authorList>
            <person name="Lanie J.A."/>
            <person name="Ng W.-L."/>
            <person name="Kazmierczak K.M."/>
            <person name="Andrzejewski T.M."/>
            <person name="Davidsen T.M."/>
            <person name="Wayne K.J."/>
            <person name="Tettelin H."/>
            <person name="Glass J.I."/>
            <person name="Rusch D."/>
            <person name="Podicherti R."/>
            <person name="Tsui H.-C.T."/>
            <person name="Winkler M.E."/>
        </authorList>
    </citation>
    <scope>NUCLEOTIDE SEQUENCE</scope>
</reference>
<dbReference type="GO" id="GO:0009228">
    <property type="term" value="P:thiamine biosynthetic process"/>
    <property type="evidence" value="ECO:0007669"/>
    <property type="project" value="InterPro"/>
</dbReference>
<dbReference type="EMBL" id="UINC01165018">
    <property type="protein sequence ID" value="SVD66167.1"/>
    <property type="molecule type" value="Genomic_DNA"/>
</dbReference>
<dbReference type="Pfam" id="PF00586">
    <property type="entry name" value="AIRS"/>
    <property type="match status" value="1"/>
</dbReference>